<dbReference type="STRING" id="1797263.A2397_04620"/>
<gene>
    <name evidence="1" type="ORF">A2397_04620</name>
</gene>
<dbReference type="EMBL" id="MEXR01000014">
    <property type="protein sequence ID" value="OGD10092.1"/>
    <property type="molecule type" value="Genomic_DNA"/>
</dbReference>
<evidence type="ECO:0000313" key="1">
    <source>
        <dbReference type="EMBL" id="OGD10092.1"/>
    </source>
</evidence>
<protein>
    <submittedName>
        <fullName evidence="1">Uncharacterized protein</fullName>
    </submittedName>
</protein>
<reference evidence="1 2" key="1">
    <citation type="journal article" date="2016" name="Nat. Commun.">
        <title>Thousands of microbial genomes shed light on interconnected biogeochemical processes in an aquifer system.</title>
        <authorList>
            <person name="Anantharaman K."/>
            <person name="Brown C.T."/>
            <person name="Hug L.A."/>
            <person name="Sharon I."/>
            <person name="Castelle C.J."/>
            <person name="Probst A.J."/>
            <person name="Thomas B.C."/>
            <person name="Singh A."/>
            <person name="Wilkins M.J."/>
            <person name="Karaoz U."/>
            <person name="Brodie E.L."/>
            <person name="Williams K.H."/>
            <person name="Hubbard S.S."/>
            <person name="Banfield J.F."/>
        </authorList>
    </citation>
    <scope>NUCLEOTIDE SEQUENCE [LARGE SCALE GENOMIC DNA]</scope>
</reference>
<dbReference type="AlphaFoldDB" id="A0A1F4ZUN0"/>
<sequence length="145" mass="15148">MSKNIIILVLAVIVTGAVGFFAGTKYQQSQAFSNRQFMMRPGGTFQTGGVVQSGQMGSGIRNGFRPVSGEIVSADEKSITVKLADGGSKIILLTDNTNINKAETATSADLKLGISVVVFGSVNPDGSVTAQNIQLNPVMIGQQVK</sequence>
<organism evidence="1 2">
    <name type="scientific">Candidatus Amesbacteria bacterium RIFOXYB1_FULL_44_23</name>
    <dbReference type="NCBI Taxonomy" id="1797263"/>
    <lineage>
        <taxon>Bacteria</taxon>
        <taxon>Candidatus Amesiibacteriota</taxon>
    </lineage>
</organism>
<dbReference type="Proteomes" id="UP000176424">
    <property type="component" value="Unassembled WGS sequence"/>
</dbReference>
<name>A0A1F4ZUN0_9BACT</name>
<evidence type="ECO:0000313" key="2">
    <source>
        <dbReference type="Proteomes" id="UP000176424"/>
    </source>
</evidence>
<accession>A0A1F4ZUN0</accession>
<comment type="caution">
    <text evidence="1">The sequence shown here is derived from an EMBL/GenBank/DDBJ whole genome shotgun (WGS) entry which is preliminary data.</text>
</comment>
<proteinExistence type="predicted"/>